<name>A0A1F7YHF5_9BACT</name>
<feature type="transmembrane region" description="Helical" evidence="1">
    <location>
        <begin position="358"/>
        <end position="381"/>
    </location>
</feature>
<gene>
    <name evidence="4" type="ORF">A2627_02355</name>
</gene>
<dbReference type="Gene3D" id="3.40.50.2000">
    <property type="entry name" value="Glycogen Phosphorylase B"/>
    <property type="match status" value="2"/>
</dbReference>
<feature type="transmembrane region" description="Helical" evidence="1">
    <location>
        <begin position="417"/>
        <end position="440"/>
    </location>
</feature>
<feature type="transmembrane region" description="Helical" evidence="1">
    <location>
        <begin position="181"/>
        <end position="202"/>
    </location>
</feature>
<dbReference type="AlphaFoldDB" id="A0A1F7YHF5"/>
<feature type="domain" description="Glycosyltransferase subfamily 4-like N-terminal" evidence="3">
    <location>
        <begin position="486"/>
        <end position="645"/>
    </location>
</feature>
<feature type="transmembrane region" description="Helical" evidence="1">
    <location>
        <begin position="208"/>
        <end position="230"/>
    </location>
</feature>
<keyword evidence="1" id="KW-0472">Membrane</keyword>
<dbReference type="CDD" id="cd03801">
    <property type="entry name" value="GT4_PimA-like"/>
    <property type="match status" value="1"/>
</dbReference>
<evidence type="ECO:0000313" key="5">
    <source>
        <dbReference type="Proteomes" id="UP000178851"/>
    </source>
</evidence>
<dbReference type="SUPFAM" id="SSF53756">
    <property type="entry name" value="UDP-Glycosyltransferase/glycogen phosphorylase"/>
    <property type="match status" value="1"/>
</dbReference>
<feature type="transmembrane region" description="Helical" evidence="1">
    <location>
        <begin position="251"/>
        <end position="273"/>
    </location>
</feature>
<dbReference type="Proteomes" id="UP000178851">
    <property type="component" value="Unassembled WGS sequence"/>
</dbReference>
<keyword evidence="1" id="KW-1133">Transmembrane helix</keyword>
<dbReference type="InterPro" id="IPR001296">
    <property type="entry name" value="Glyco_trans_1"/>
</dbReference>
<evidence type="ECO:0000256" key="1">
    <source>
        <dbReference type="SAM" id="Phobius"/>
    </source>
</evidence>
<feature type="domain" description="Glycosyl transferase family 1" evidence="2">
    <location>
        <begin position="646"/>
        <end position="811"/>
    </location>
</feature>
<evidence type="ECO:0000259" key="3">
    <source>
        <dbReference type="Pfam" id="PF13439"/>
    </source>
</evidence>
<dbReference type="Pfam" id="PF00534">
    <property type="entry name" value="Glycos_transf_1"/>
    <property type="match status" value="1"/>
</dbReference>
<dbReference type="Pfam" id="PF13439">
    <property type="entry name" value="Glyco_transf_4"/>
    <property type="match status" value="1"/>
</dbReference>
<dbReference type="InterPro" id="IPR050194">
    <property type="entry name" value="Glycosyltransferase_grp1"/>
</dbReference>
<sequence length="836" mass="94148">MLFKPYFWEKTHHGLYPVEEIKREMKFAYLGVLKNYTKKGVLLGGPMILAAVAANFLNFIYSAYLGRTITIEQFGLVSLFGGLLSFISIPTGALQGTVTYKTAYLFGKYGTPAKEFWLKVRKQIILILIIATLLWLILTPYLSAVFKSGSFLPFYLFSPVLLTLGLLAVDRGFLTGSQKFNLLAVILVVESVSKLFLTYVFVKLGLVSLVYAATPLSLLMALILAWVVSAKITNKAEQENDEESKVFPAKFYFTSIISSISYAVFMSADVIMVKYYLSPTEAGQYALLSLIGRMVFFIGALPAQFLVPLVSKVEGSGKSSNKTFYQLTVVIALFSLVAYLALGPFGFFTLPILFGEKIYPILGLVNIYGLGTVFLVLAGNIAYFRQIKKNYSFVYFSLIMAFIEVFTIVLFHSNITIIAISVSLVSVLYFITALILHIWYDKFVILGRNLVDFLGLFGKVPEVEPISGKLRILIFNWRDTKHKWAGGAEVYLQELAKRWVKSGNEVALFSGNDGLSEHHEILDGVNVIRRGGFYTVYLWAFLYYVFRLKGKYDVIIDSENGIPFFTPIYAKKPIYLLIHHVHQEVFRKTLRAPFSWFASFLEMRVMPFVYQNAEVFTVSPSSKAEILDHGLTRKEPTVIYNGVDTMKFRPGNKSKIPLVVYLGRLKFYKSLDVLVRAAKKVISTNPKVKFVIAGFGEERKKLERLAEKLGIEKSVEFVGRVSEKEKINLYQKAWVFVNPSFIEGWGITTIEANACGTPVVASNVSGLRDSVHNPHSGLLVPYGDVDEFASNIKMLIENNDLREEMSKDAISWAKNFDWNESAREVINIIKSVQVSS</sequence>
<organism evidence="4 5">
    <name type="scientific">Candidatus Woesebacteria bacterium RIFCSPHIGHO2_01_FULL_39_28</name>
    <dbReference type="NCBI Taxonomy" id="1802496"/>
    <lineage>
        <taxon>Bacteria</taxon>
        <taxon>Candidatus Woeseibacteriota</taxon>
    </lineage>
</organism>
<feature type="transmembrane region" description="Helical" evidence="1">
    <location>
        <begin position="285"/>
        <end position="307"/>
    </location>
</feature>
<feature type="transmembrane region" description="Helical" evidence="1">
    <location>
        <begin position="41"/>
        <end position="61"/>
    </location>
</feature>
<feature type="transmembrane region" description="Helical" evidence="1">
    <location>
        <begin position="152"/>
        <end position="169"/>
    </location>
</feature>
<feature type="transmembrane region" description="Helical" evidence="1">
    <location>
        <begin position="73"/>
        <end position="94"/>
    </location>
</feature>
<dbReference type="EMBL" id="MGGI01000018">
    <property type="protein sequence ID" value="OGM25945.1"/>
    <property type="molecule type" value="Genomic_DNA"/>
</dbReference>
<feature type="transmembrane region" description="Helical" evidence="1">
    <location>
        <begin position="393"/>
        <end position="411"/>
    </location>
</feature>
<protein>
    <recommendedName>
        <fullName evidence="6">Glycosyl transferase family 1 domain-containing protein</fullName>
    </recommendedName>
</protein>
<reference evidence="4 5" key="1">
    <citation type="journal article" date="2016" name="Nat. Commun.">
        <title>Thousands of microbial genomes shed light on interconnected biogeochemical processes in an aquifer system.</title>
        <authorList>
            <person name="Anantharaman K."/>
            <person name="Brown C.T."/>
            <person name="Hug L.A."/>
            <person name="Sharon I."/>
            <person name="Castelle C.J."/>
            <person name="Probst A.J."/>
            <person name="Thomas B.C."/>
            <person name="Singh A."/>
            <person name="Wilkins M.J."/>
            <person name="Karaoz U."/>
            <person name="Brodie E.L."/>
            <person name="Williams K.H."/>
            <person name="Hubbard S.S."/>
            <person name="Banfield J.F."/>
        </authorList>
    </citation>
    <scope>NUCLEOTIDE SEQUENCE [LARGE SCALE GENOMIC DNA]</scope>
</reference>
<evidence type="ECO:0008006" key="6">
    <source>
        <dbReference type="Google" id="ProtNLM"/>
    </source>
</evidence>
<comment type="caution">
    <text evidence="4">The sequence shown here is derived from an EMBL/GenBank/DDBJ whole genome shotgun (WGS) entry which is preliminary data.</text>
</comment>
<dbReference type="InterPro" id="IPR028098">
    <property type="entry name" value="Glyco_trans_4-like_N"/>
</dbReference>
<feature type="transmembrane region" description="Helical" evidence="1">
    <location>
        <begin position="327"/>
        <end position="352"/>
    </location>
</feature>
<evidence type="ECO:0000259" key="2">
    <source>
        <dbReference type="Pfam" id="PF00534"/>
    </source>
</evidence>
<keyword evidence="1" id="KW-0812">Transmembrane</keyword>
<feature type="transmembrane region" description="Helical" evidence="1">
    <location>
        <begin position="124"/>
        <end position="146"/>
    </location>
</feature>
<dbReference type="GO" id="GO:0016757">
    <property type="term" value="F:glycosyltransferase activity"/>
    <property type="evidence" value="ECO:0007669"/>
    <property type="project" value="InterPro"/>
</dbReference>
<dbReference type="PANTHER" id="PTHR45947:SF3">
    <property type="entry name" value="SULFOQUINOVOSYL TRANSFERASE SQD2"/>
    <property type="match status" value="1"/>
</dbReference>
<accession>A0A1F7YHF5</accession>
<dbReference type="PANTHER" id="PTHR45947">
    <property type="entry name" value="SULFOQUINOVOSYL TRANSFERASE SQD2"/>
    <property type="match status" value="1"/>
</dbReference>
<evidence type="ECO:0000313" key="4">
    <source>
        <dbReference type="EMBL" id="OGM25945.1"/>
    </source>
</evidence>
<proteinExistence type="predicted"/>